<feature type="compositionally biased region" description="Basic residues" evidence="13">
    <location>
        <begin position="417"/>
        <end position="433"/>
    </location>
</feature>
<feature type="compositionally biased region" description="Polar residues" evidence="13">
    <location>
        <begin position="497"/>
        <end position="508"/>
    </location>
</feature>
<evidence type="ECO:0000256" key="10">
    <source>
        <dbReference type="ARBA" id="ARBA00022777"/>
    </source>
</evidence>
<feature type="compositionally biased region" description="Low complexity" evidence="13">
    <location>
        <begin position="538"/>
        <end position="549"/>
    </location>
</feature>
<organism evidence="16">
    <name type="scientific">Aureococcus anophagefferens</name>
    <name type="common">Harmful bloom alga</name>
    <dbReference type="NCBI Taxonomy" id="44056"/>
    <lineage>
        <taxon>Eukaryota</taxon>
        <taxon>Sar</taxon>
        <taxon>Stramenopiles</taxon>
        <taxon>Ochrophyta</taxon>
        <taxon>Pelagophyceae</taxon>
        <taxon>Pelagomonadales</taxon>
        <taxon>Pelagomonadaceae</taxon>
        <taxon>Aureococcus</taxon>
    </lineage>
</organism>
<dbReference type="Proteomes" id="UP000002729">
    <property type="component" value="Unassembled WGS sequence"/>
</dbReference>
<dbReference type="InterPro" id="IPR039556">
    <property type="entry name" value="ICL/PEPM"/>
</dbReference>
<dbReference type="CDD" id="cd00377">
    <property type="entry name" value="ICL_PEPM"/>
    <property type="match status" value="1"/>
</dbReference>
<proteinExistence type="inferred from homology"/>
<dbReference type="GO" id="GO:0003677">
    <property type="term" value="F:DNA binding"/>
    <property type="evidence" value="ECO:0007669"/>
    <property type="project" value="InterPro"/>
</dbReference>
<dbReference type="InterPro" id="IPR000719">
    <property type="entry name" value="Prot_kinase_dom"/>
</dbReference>
<feature type="compositionally biased region" description="Polar residues" evidence="13">
    <location>
        <begin position="461"/>
        <end position="473"/>
    </location>
</feature>
<accession>F0Y9S1</accession>
<feature type="domain" description="Protein kinase" evidence="14">
    <location>
        <begin position="1"/>
        <end position="249"/>
    </location>
</feature>
<dbReference type="SUPFAM" id="SSF54171">
    <property type="entry name" value="DNA-binding domain"/>
    <property type="match status" value="1"/>
</dbReference>
<dbReference type="InterPro" id="IPR018523">
    <property type="entry name" value="Isocitrate_lyase_ph_CS"/>
</dbReference>
<keyword evidence="7" id="KW-0597">Phosphoprotein</keyword>
<dbReference type="InterPro" id="IPR040442">
    <property type="entry name" value="Pyrv_kinase-like_dom_sf"/>
</dbReference>
<dbReference type="Gene3D" id="3.30.200.20">
    <property type="entry name" value="Phosphorylase Kinase, domain 1"/>
    <property type="match status" value="1"/>
</dbReference>
<feature type="compositionally biased region" description="Low complexity" evidence="13">
    <location>
        <begin position="317"/>
        <end position="327"/>
    </location>
</feature>
<dbReference type="GO" id="GO:0004451">
    <property type="term" value="F:isocitrate lyase activity"/>
    <property type="evidence" value="ECO:0007669"/>
    <property type="project" value="UniProtKB-EC"/>
</dbReference>
<feature type="region of interest" description="Disordered" evidence="13">
    <location>
        <begin position="590"/>
        <end position="617"/>
    </location>
</feature>
<dbReference type="InParanoid" id="F0Y9S1"/>
<keyword evidence="4" id="KW-0329">Glyoxylate bypass</keyword>
<evidence type="ECO:0000256" key="5">
    <source>
        <dbReference type="ARBA" id="ARBA00022527"/>
    </source>
</evidence>
<dbReference type="PROSITE" id="PS50011">
    <property type="entry name" value="PROTEIN_KINASE_DOM"/>
    <property type="match status" value="1"/>
</dbReference>
<dbReference type="InterPro" id="IPR006254">
    <property type="entry name" value="Isocitrate_lyase"/>
</dbReference>
<dbReference type="GeneID" id="20228333"/>
<feature type="region of interest" description="Disordered" evidence="13">
    <location>
        <begin position="251"/>
        <end position="291"/>
    </location>
</feature>
<sequence>MKKKFYTWEECMQLREVKSLKKLNHPNIIKLKEVIRENDELYFVFEYMEMNLYEVMKKRERHFPESKIRNIMYQIFQGLAFMHKHGFFHRDIKPENMLVKGETCKVADFGLAREIRSRPPYTDYVSTRWYRGPEVLLRSVNYNSPIDQWACGCIMAELFTLRPLFPGSSEADMIYKICSVLGSPTMRTWQEGMKLAAQMNFRFPQFVPTNLSVIIPNASGEGITLMEDLMKFDPQERPTASQTLQYPFFQVNASLPPPQPMQQQQQQASHAPSQQPMKPSAAPTGASAGTGDILDDAALALGVAPSSMAPAKLPMQGSNAQNGASNPGSGGAGGAYSSALGNAAKAQFGGASSQQGSGSGGYGAKDAGGAYGSGGGAGSAATAGGQLATSRYARNARYGPGISSHGSSSHSRNSAHGSRHGSLRSGHHQRSNHGNRSGHGAMQRTSQLGGGGHAALGYQAPSGTQDAYSSAAQQAPGPSGLQIGLRRFSGLSHGQRLMNQGTSNASSNLGGGGGGGSQFGGGGGGGGGGTGFGRHRFSPVAASTTAPSSLGDRQMGHGAQCVSAFMRRNVDAQPAQNWCSQGLSCTASTSGSRQIGHAAQPKKAAPPAKDGTTKRKGFGYIGKRKEAKYEDVGDAKQRVAAKNAQSSHVGGAVVLDAAWCPEGWTVETFTRGPQDKSAGTTYNVWHAPDGAKYRSKKSVERRVAADAARERLIASGGGDPAALEALAALDSGDAATRAMEAKTRYVPVSTDPAVLALAGAFFRDGVCCLDAPYLDAAAVDRLRAATFAFYEAVMRTVTARSLHHDLAVGFDVFRERGRGRFDMNPPFVHQRDEKQFDADVGAAAVAADANWRPVVTEVLGGGATELIAAGVFMSLPGAESQDYHTDGVHLDKRKHALPHAVNVFVPLVDLTLGARSNGPTEFTLGSHVLGDDAWDAAKSWLPAPKAGTAIVFDYRVGHRGMGNKSDEPRPTLYLTYTNKPGWSDKDNFHRGRYRKLGDLATRDVAAEAAAIEAWWAEDRWKGIVRPYTAKDVVSLRGSMDGHSLPDAMAKKLMATLEECKAVGGHSRTYGALDPVQAVGMAPNLTSIYDYPYDTVPKKVDQLFRALNHHDRRTWEAAVRAGAEDEPRPDYMTPIVADGDTGHGGMTAVMKLTRLMVEAGAAGVHFEDQAPGTKKCGHMGGKVLVPMREHADRLVAARLQCDILGTSTLVVARTDSEAATFLSSDIDARDHAFILGATVEDPLAGTPFSGLATLNETVAAARALGGADPDAVGAQWLDKAGLKTFPELVRARLAGDALARFDALVAKGPSLDAMRRAAEELLGAPAPFFDWHAPRAREGYYRIQAGTDYAIARAKAFAPHADLLWMETAKPLLGQAADFAKGVKAEFPDQMLAYNLSPSFNWDAEGVFDGDAAIESYTGDLARLGFVWQFITLAGFHSNGLATHNFVQEYKDRGMLGYVETIQREERARGVAVLKHQQWSGAVWKSTTGLGGPHQTSELSISVNSKSIQLIFGRIDCSRRVLEA</sequence>
<dbReference type="GO" id="GO:0006099">
    <property type="term" value="P:tricarboxylic acid cycle"/>
    <property type="evidence" value="ECO:0007669"/>
    <property type="project" value="UniProtKB-KW"/>
</dbReference>
<evidence type="ECO:0000256" key="2">
    <source>
        <dbReference type="ARBA" id="ARBA00006485"/>
    </source>
</evidence>
<feature type="region of interest" description="Disordered" evidence="13">
    <location>
        <begin position="396"/>
        <end position="555"/>
    </location>
</feature>
<feature type="compositionally biased region" description="Gly residues" evidence="13">
    <location>
        <begin position="509"/>
        <end position="532"/>
    </location>
</feature>
<dbReference type="CDD" id="cd07830">
    <property type="entry name" value="STKc_MAK_like"/>
    <property type="match status" value="1"/>
</dbReference>
<keyword evidence="11" id="KW-0067">ATP-binding</keyword>
<dbReference type="EC" id="4.1.3.1" evidence="3"/>
<feature type="region of interest" description="Disordered" evidence="13">
    <location>
        <begin position="312"/>
        <end position="332"/>
    </location>
</feature>
<keyword evidence="12" id="KW-0456">Lyase</keyword>
<dbReference type="InterPro" id="IPR015813">
    <property type="entry name" value="Pyrv/PenolPyrv_kinase-like_dom"/>
</dbReference>
<dbReference type="InterPro" id="IPR011009">
    <property type="entry name" value="Kinase-like_dom_sf"/>
</dbReference>
<reference evidence="15 16" key="1">
    <citation type="journal article" date="2011" name="Proc. Natl. Acad. Sci. U.S.A.">
        <title>Niche of harmful alga Aureococcus anophagefferens revealed through ecogenomics.</title>
        <authorList>
            <person name="Gobler C.J."/>
            <person name="Berry D.L."/>
            <person name="Dyhrman S.T."/>
            <person name="Wilhelm S.W."/>
            <person name="Salamov A."/>
            <person name="Lobanov A.V."/>
            <person name="Zhang Y."/>
            <person name="Collier J.L."/>
            <person name="Wurch L.L."/>
            <person name="Kustka A.B."/>
            <person name="Dill B.D."/>
            <person name="Shah M."/>
            <person name="VerBerkmoes N.C."/>
            <person name="Kuo A."/>
            <person name="Terry A."/>
            <person name="Pangilinan J."/>
            <person name="Lindquist E.A."/>
            <person name="Lucas S."/>
            <person name="Paulsen I.T."/>
            <person name="Hattenrath-Lehmann T.K."/>
            <person name="Talmage S.C."/>
            <person name="Walker E.A."/>
            <person name="Koch F."/>
            <person name="Burson A.M."/>
            <person name="Marcoval M.A."/>
            <person name="Tang Y.Z."/>
            <person name="Lecleir G.R."/>
            <person name="Coyne K.J."/>
            <person name="Berg G.M."/>
            <person name="Bertrand E.M."/>
            <person name="Saito M.A."/>
            <person name="Gladyshev V.N."/>
            <person name="Grigoriev I.V."/>
        </authorList>
    </citation>
    <scope>NUCLEOTIDE SEQUENCE [LARGE SCALE GENOMIC DNA]</scope>
    <source>
        <strain evidence="16">CCMP 1984</strain>
    </source>
</reference>
<dbReference type="PANTHER" id="PTHR21631:SF3">
    <property type="entry name" value="BIFUNCTIONAL GLYOXYLATE CYCLE PROTEIN"/>
    <property type="match status" value="1"/>
</dbReference>
<dbReference type="Pfam" id="PF00069">
    <property type="entry name" value="Pkinase"/>
    <property type="match status" value="1"/>
</dbReference>
<dbReference type="SUPFAM" id="SSF56112">
    <property type="entry name" value="Protein kinase-like (PK-like)"/>
    <property type="match status" value="1"/>
</dbReference>
<gene>
    <name evidence="15" type="ORF">AURANDRAFT_71670</name>
</gene>
<dbReference type="Gene3D" id="3.30.890.10">
    <property type="entry name" value="Methyl-cpg-binding Protein 2, Chain A"/>
    <property type="match status" value="1"/>
</dbReference>
<evidence type="ECO:0000256" key="11">
    <source>
        <dbReference type="ARBA" id="ARBA00022840"/>
    </source>
</evidence>
<dbReference type="eggNOG" id="KOG0661">
    <property type="taxonomic scope" value="Eukaryota"/>
</dbReference>
<dbReference type="InterPro" id="IPR008271">
    <property type="entry name" value="Ser/Thr_kinase_AS"/>
</dbReference>
<evidence type="ECO:0000259" key="14">
    <source>
        <dbReference type="PROSITE" id="PS50011"/>
    </source>
</evidence>
<dbReference type="PROSITE" id="PS00161">
    <property type="entry name" value="ISOCITRATE_LYASE"/>
    <property type="match status" value="1"/>
</dbReference>
<name>F0Y9S1_AURAN</name>
<keyword evidence="16" id="KW-1185">Reference proteome</keyword>
<dbReference type="SUPFAM" id="SSF51197">
    <property type="entry name" value="Clavaminate synthase-like"/>
    <property type="match status" value="1"/>
</dbReference>
<evidence type="ECO:0000256" key="4">
    <source>
        <dbReference type="ARBA" id="ARBA00022435"/>
    </source>
</evidence>
<dbReference type="Gene3D" id="2.60.120.620">
    <property type="entry name" value="q2cbj1_9rhob like domain"/>
    <property type="match status" value="1"/>
</dbReference>
<evidence type="ECO:0000256" key="13">
    <source>
        <dbReference type="SAM" id="MobiDB-lite"/>
    </source>
</evidence>
<dbReference type="PROSITE" id="PS00108">
    <property type="entry name" value="PROTEIN_KINASE_ST"/>
    <property type="match status" value="1"/>
</dbReference>
<keyword evidence="9" id="KW-0547">Nucleotide-binding</keyword>
<dbReference type="KEGG" id="aaf:AURANDRAFT_71670"/>
<dbReference type="Gene3D" id="3.20.20.60">
    <property type="entry name" value="Phosphoenolpyruvate-binding domains"/>
    <property type="match status" value="1"/>
</dbReference>
<evidence type="ECO:0000256" key="9">
    <source>
        <dbReference type="ARBA" id="ARBA00022741"/>
    </source>
</evidence>
<evidence type="ECO:0000256" key="1">
    <source>
        <dbReference type="ARBA" id="ARBA00004793"/>
    </source>
</evidence>
<feature type="compositionally biased region" description="Low complexity" evidence="13">
    <location>
        <begin position="401"/>
        <end position="416"/>
    </location>
</feature>
<dbReference type="InterPro" id="IPR008775">
    <property type="entry name" value="Phytyl_CoA_dOase-like"/>
</dbReference>
<keyword evidence="6" id="KW-0816">Tricarboxylic acid cycle</keyword>
<dbReference type="GO" id="GO:0005524">
    <property type="term" value="F:ATP binding"/>
    <property type="evidence" value="ECO:0007669"/>
    <property type="project" value="UniProtKB-KW"/>
</dbReference>
<dbReference type="Pfam" id="PF00463">
    <property type="entry name" value="ICL"/>
    <property type="match status" value="1"/>
</dbReference>
<dbReference type="SUPFAM" id="SSF51621">
    <property type="entry name" value="Phosphoenolpyruvate/pyruvate domain"/>
    <property type="match status" value="1"/>
</dbReference>
<dbReference type="SMART" id="SM00220">
    <property type="entry name" value="S_TKc"/>
    <property type="match status" value="1"/>
</dbReference>
<protein>
    <recommendedName>
        <fullName evidence="3">isocitrate lyase</fullName>
        <ecNumber evidence="3">4.1.3.1</ecNumber>
    </recommendedName>
</protein>
<evidence type="ECO:0000256" key="8">
    <source>
        <dbReference type="ARBA" id="ARBA00022679"/>
    </source>
</evidence>
<dbReference type="PANTHER" id="PTHR21631">
    <property type="entry name" value="ISOCITRATE LYASE/MALATE SYNTHASE"/>
    <property type="match status" value="1"/>
</dbReference>
<dbReference type="GO" id="GO:0004674">
    <property type="term" value="F:protein serine/threonine kinase activity"/>
    <property type="evidence" value="ECO:0007669"/>
    <property type="project" value="UniProtKB-KW"/>
</dbReference>
<evidence type="ECO:0000313" key="16">
    <source>
        <dbReference type="Proteomes" id="UP000002729"/>
    </source>
</evidence>
<feature type="compositionally biased region" description="Low complexity" evidence="13">
    <location>
        <begin position="598"/>
        <end position="609"/>
    </location>
</feature>
<comment type="similarity">
    <text evidence="2">Belongs to the protein kinase superfamily. CMGC Ser/Thr protein kinase family. CDC2/CDKX subfamily.</text>
</comment>
<dbReference type="OrthoDB" id="4078635at2759"/>
<dbReference type="Gene3D" id="1.10.10.850">
    <property type="match status" value="1"/>
</dbReference>
<evidence type="ECO:0000256" key="7">
    <source>
        <dbReference type="ARBA" id="ARBA00022553"/>
    </source>
</evidence>
<dbReference type="RefSeq" id="XP_009037012.1">
    <property type="nucleotide sequence ID" value="XM_009038764.1"/>
</dbReference>
<keyword evidence="10" id="KW-0418">Kinase</keyword>
<evidence type="ECO:0000256" key="3">
    <source>
        <dbReference type="ARBA" id="ARBA00012909"/>
    </source>
</evidence>
<evidence type="ECO:0000313" key="15">
    <source>
        <dbReference type="EMBL" id="EGB08285.1"/>
    </source>
</evidence>
<dbReference type="InterPro" id="IPR016177">
    <property type="entry name" value="DNA-bd_dom_sf"/>
</dbReference>
<dbReference type="Gene3D" id="1.10.510.10">
    <property type="entry name" value="Transferase(Phosphotransferase) domain 1"/>
    <property type="match status" value="1"/>
</dbReference>
<dbReference type="NCBIfam" id="TIGR01346">
    <property type="entry name" value="isocit_lyase"/>
    <property type="match status" value="1"/>
</dbReference>
<keyword evidence="8" id="KW-0808">Transferase</keyword>
<dbReference type="EMBL" id="GL833128">
    <property type="protein sequence ID" value="EGB08285.1"/>
    <property type="molecule type" value="Genomic_DNA"/>
</dbReference>
<evidence type="ECO:0000256" key="12">
    <source>
        <dbReference type="ARBA" id="ARBA00023239"/>
    </source>
</evidence>
<dbReference type="FunFam" id="1.10.510.10:FF:000104">
    <property type="entry name" value="serine/threonine-protein kinase MAK isoform X1"/>
    <property type="match status" value="1"/>
</dbReference>
<dbReference type="Pfam" id="PF05721">
    <property type="entry name" value="PhyH"/>
    <property type="match status" value="1"/>
</dbReference>
<evidence type="ECO:0000256" key="6">
    <source>
        <dbReference type="ARBA" id="ARBA00022532"/>
    </source>
</evidence>
<comment type="pathway">
    <text evidence="1">Carbohydrate metabolism; glyoxylate cycle; (S)-malate from isocitrate: step 1/2.</text>
</comment>
<feature type="compositionally biased region" description="Low complexity" evidence="13">
    <location>
        <begin position="261"/>
        <end position="291"/>
    </location>
</feature>
<dbReference type="GO" id="GO:0006097">
    <property type="term" value="P:glyoxylate cycle"/>
    <property type="evidence" value="ECO:0007669"/>
    <property type="project" value="UniProtKB-KW"/>
</dbReference>
<keyword evidence="5" id="KW-0723">Serine/threonine-protein kinase</keyword>
<dbReference type="eggNOG" id="KOG1260">
    <property type="taxonomic scope" value="Eukaryota"/>
</dbReference>